<proteinExistence type="predicted"/>
<organism evidence="1">
    <name type="scientific">viral metagenome</name>
    <dbReference type="NCBI Taxonomy" id="1070528"/>
    <lineage>
        <taxon>unclassified sequences</taxon>
        <taxon>metagenomes</taxon>
        <taxon>organismal metagenomes</taxon>
    </lineage>
</organism>
<name>A0A6M3IHD4_9ZZZZ</name>
<reference evidence="1" key="1">
    <citation type="submission" date="2020-03" db="EMBL/GenBank/DDBJ databases">
        <title>The deep terrestrial virosphere.</title>
        <authorList>
            <person name="Holmfeldt K."/>
            <person name="Nilsson E."/>
            <person name="Simone D."/>
            <person name="Lopez-Fernandez M."/>
            <person name="Wu X."/>
            <person name="de Brujin I."/>
            <person name="Lundin D."/>
            <person name="Andersson A."/>
            <person name="Bertilsson S."/>
            <person name="Dopson M."/>
        </authorList>
    </citation>
    <scope>NUCLEOTIDE SEQUENCE</scope>
    <source>
        <strain evidence="1">MM415B01783</strain>
    </source>
</reference>
<protein>
    <submittedName>
        <fullName evidence="1">Uncharacterized protein</fullName>
    </submittedName>
</protein>
<accession>A0A6M3IHD4</accession>
<dbReference type="AlphaFoldDB" id="A0A6M3IHD4"/>
<gene>
    <name evidence="1" type="ORF">MM415B01783_0007</name>
</gene>
<dbReference type="EMBL" id="MT141241">
    <property type="protein sequence ID" value="QJA56849.1"/>
    <property type="molecule type" value="Genomic_DNA"/>
</dbReference>
<sequence length="155" mass="17440">MTLDPTARRTNIKDSIKKWAIDDIETVDRPVTFDKYLATPNVAGGAVHKWVSFNLGDIDRGYLSEIMLDICCCTRNDPEGFKLAQLTDNVMEQLSDTTETDGMKRIPFYRSYASQPWELLGALLIQDVKDSAEMEAPDGTKFVILSCRLRTASKV</sequence>
<evidence type="ECO:0000313" key="1">
    <source>
        <dbReference type="EMBL" id="QJA56849.1"/>
    </source>
</evidence>